<dbReference type="PANTHER" id="PTHR31719:SF179">
    <property type="entry name" value="OS08G0148400 PROTEIN"/>
    <property type="match status" value="1"/>
</dbReference>
<dbReference type="GO" id="GO:0006355">
    <property type="term" value="P:regulation of DNA-templated transcription"/>
    <property type="evidence" value="ECO:0007669"/>
    <property type="project" value="InterPro"/>
</dbReference>
<evidence type="ECO:0000313" key="2">
    <source>
        <dbReference type="EMBL" id="KAG8063070.1"/>
    </source>
</evidence>
<protein>
    <recommendedName>
        <fullName evidence="1">NAC domain-containing protein</fullName>
    </recommendedName>
</protein>
<gene>
    <name evidence="2" type="ORF">GUJ93_ZPchr0003g16497</name>
</gene>
<accession>A0A8J5SM68</accession>
<dbReference type="PANTHER" id="PTHR31719">
    <property type="entry name" value="NAC TRANSCRIPTION FACTOR 56"/>
    <property type="match status" value="1"/>
</dbReference>
<organism evidence="2 3">
    <name type="scientific">Zizania palustris</name>
    <name type="common">Northern wild rice</name>
    <dbReference type="NCBI Taxonomy" id="103762"/>
    <lineage>
        <taxon>Eukaryota</taxon>
        <taxon>Viridiplantae</taxon>
        <taxon>Streptophyta</taxon>
        <taxon>Embryophyta</taxon>
        <taxon>Tracheophyta</taxon>
        <taxon>Spermatophyta</taxon>
        <taxon>Magnoliopsida</taxon>
        <taxon>Liliopsida</taxon>
        <taxon>Poales</taxon>
        <taxon>Poaceae</taxon>
        <taxon>BOP clade</taxon>
        <taxon>Oryzoideae</taxon>
        <taxon>Oryzeae</taxon>
        <taxon>Zizaniinae</taxon>
        <taxon>Zizania</taxon>
    </lineage>
</organism>
<comment type="caution">
    <text evidence="2">The sequence shown here is derived from an EMBL/GenBank/DDBJ whole genome shotgun (WGS) entry which is preliminary data.</text>
</comment>
<dbReference type="InterPro" id="IPR003441">
    <property type="entry name" value="NAC-dom"/>
</dbReference>
<keyword evidence="3" id="KW-1185">Reference proteome</keyword>
<evidence type="ECO:0000259" key="1">
    <source>
        <dbReference type="PROSITE" id="PS51005"/>
    </source>
</evidence>
<dbReference type="PROSITE" id="PS51005">
    <property type="entry name" value="NAC"/>
    <property type="match status" value="1"/>
</dbReference>
<evidence type="ECO:0000313" key="3">
    <source>
        <dbReference type="Proteomes" id="UP000729402"/>
    </source>
</evidence>
<dbReference type="EMBL" id="JAAALK010000286">
    <property type="protein sequence ID" value="KAG8063070.1"/>
    <property type="molecule type" value="Genomic_DNA"/>
</dbReference>
<name>A0A8J5SM68_ZIZPA</name>
<reference evidence="2" key="1">
    <citation type="journal article" date="2021" name="bioRxiv">
        <title>Whole Genome Assembly and Annotation of Northern Wild Rice, Zizania palustris L., Supports a Whole Genome Duplication in the Zizania Genus.</title>
        <authorList>
            <person name="Haas M."/>
            <person name="Kono T."/>
            <person name="Macchietto M."/>
            <person name="Millas R."/>
            <person name="McGilp L."/>
            <person name="Shao M."/>
            <person name="Duquette J."/>
            <person name="Hirsch C.N."/>
            <person name="Kimball J."/>
        </authorList>
    </citation>
    <scope>NUCLEOTIDE SEQUENCE</scope>
    <source>
        <tissue evidence="2">Fresh leaf tissue</tissue>
    </source>
</reference>
<sequence>MARLGPPMTSTGYMFQPADHQLITNYLRPKVARRNFDDRFYVANAYSVGPELLIDGRPPAPGTKGKESVWFFFSPANGHKGVRGGGRRQRTVGDGCCWHSEGRDKDVVDDQGCRVGYIRKLS</sequence>
<dbReference type="Pfam" id="PF02365">
    <property type="entry name" value="NAM"/>
    <property type="match status" value="1"/>
</dbReference>
<dbReference type="Proteomes" id="UP000729402">
    <property type="component" value="Unassembled WGS sequence"/>
</dbReference>
<proteinExistence type="predicted"/>
<feature type="domain" description="NAC" evidence="1">
    <location>
        <begin position="9"/>
        <end position="122"/>
    </location>
</feature>
<dbReference type="OrthoDB" id="675031at2759"/>
<dbReference type="GO" id="GO:0003677">
    <property type="term" value="F:DNA binding"/>
    <property type="evidence" value="ECO:0007669"/>
    <property type="project" value="InterPro"/>
</dbReference>
<dbReference type="AlphaFoldDB" id="A0A8J5SM68"/>
<reference evidence="2" key="2">
    <citation type="submission" date="2021-02" db="EMBL/GenBank/DDBJ databases">
        <authorList>
            <person name="Kimball J.A."/>
            <person name="Haas M.W."/>
            <person name="Macchietto M."/>
            <person name="Kono T."/>
            <person name="Duquette J."/>
            <person name="Shao M."/>
        </authorList>
    </citation>
    <scope>NUCLEOTIDE SEQUENCE</scope>
    <source>
        <tissue evidence="2">Fresh leaf tissue</tissue>
    </source>
</reference>